<accession>A0A2J6WRT8</accession>
<dbReference type="PANTHER" id="PTHR43664:SF1">
    <property type="entry name" value="BETA-METHYLMALYL-COA DEHYDRATASE"/>
    <property type="match status" value="1"/>
</dbReference>
<dbReference type="PANTHER" id="PTHR43664">
    <property type="entry name" value="MONOAMINE OXIDASE-RELATED"/>
    <property type="match status" value="1"/>
</dbReference>
<evidence type="ECO:0000313" key="4">
    <source>
        <dbReference type="Proteomes" id="UP000243376"/>
    </source>
</evidence>
<dbReference type="Gene3D" id="3.10.129.10">
    <property type="entry name" value="Hotdog Thioesterase"/>
    <property type="match status" value="1"/>
</dbReference>
<keyword evidence="1" id="KW-0456">Lyase</keyword>
<dbReference type="InterPro" id="IPR016790">
    <property type="entry name" value="Thiol_ester_hydratase_Rv0216"/>
</dbReference>
<evidence type="ECO:0000259" key="2">
    <source>
        <dbReference type="Pfam" id="PF01575"/>
    </source>
</evidence>
<dbReference type="CDD" id="cd03451">
    <property type="entry name" value="FkbR2"/>
    <property type="match status" value="2"/>
</dbReference>
<name>A0A2J6WRT8_9CHLR</name>
<dbReference type="SUPFAM" id="SSF54637">
    <property type="entry name" value="Thioesterase/thiol ester dehydrase-isomerase"/>
    <property type="match status" value="2"/>
</dbReference>
<evidence type="ECO:0000313" key="3">
    <source>
        <dbReference type="EMBL" id="PMP73120.1"/>
    </source>
</evidence>
<organism evidence="3 4">
    <name type="scientific">Chloroflexus aggregans</name>
    <dbReference type="NCBI Taxonomy" id="152260"/>
    <lineage>
        <taxon>Bacteria</taxon>
        <taxon>Bacillati</taxon>
        <taxon>Chloroflexota</taxon>
        <taxon>Chloroflexia</taxon>
        <taxon>Chloroflexales</taxon>
        <taxon>Chloroflexineae</taxon>
        <taxon>Chloroflexaceae</taxon>
        <taxon>Chloroflexus</taxon>
    </lineage>
</organism>
<dbReference type="InterPro" id="IPR029069">
    <property type="entry name" value="HotDog_dom_sf"/>
</dbReference>
<feature type="domain" description="MaoC-like" evidence="2">
    <location>
        <begin position="16"/>
        <end position="128"/>
    </location>
</feature>
<dbReference type="PIRSF" id="PIRSF021494">
    <property type="entry name" value="Rv0216_prd"/>
    <property type="match status" value="1"/>
</dbReference>
<dbReference type="AlphaFoldDB" id="A0A2J6WRT8"/>
<dbReference type="EMBL" id="PNIQ01001112">
    <property type="protein sequence ID" value="PMP73120.1"/>
    <property type="molecule type" value="Genomic_DNA"/>
</dbReference>
<evidence type="ECO:0000256" key="1">
    <source>
        <dbReference type="PIRNR" id="PIRNR021494"/>
    </source>
</evidence>
<comment type="catalytic activity">
    <reaction evidence="1">
        <text>(2R,3S)-beta-methylmalyl-CoA = 2-methylfumaryl-CoA + H2O</text>
        <dbReference type="Rhea" id="RHEA:38263"/>
        <dbReference type="ChEBI" id="CHEBI:15377"/>
        <dbReference type="ChEBI" id="CHEBI:75634"/>
        <dbReference type="ChEBI" id="CHEBI:75635"/>
        <dbReference type="EC" id="4.2.1.148"/>
    </reaction>
</comment>
<dbReference type="GO" id="GO:0016833">
    <property type="term" value="F:oxo-acid-lyase activity"/>
    <property type="evidence" value="ECO:0007669"/>
    <property type="project" value="UniProtKB-UniRule"/>
</dbReference>
<gene>
    <name evidence="3" type="ORF">C0184_16550</name>
</gene>
<proteinExistence type="predicted"/>
<sequence>MINKTNPGNFFEDFRLGQEIVHATPRTVTEGDVALYTSLYGSRFAVTSSTPFAQNLGLDRAPLDSMLVFHIVFGKTVPDISLNAIANLGYAGGRFGAVVYPGDTLSTTSKVIGLRQNKDGKTGVVYVHSVGVNQRGEMVLEYIRWVMVRKRDLNAPAPEPVVPSLPDAVPVVELHVPYQIAPGQYDLVRAGSSYVWEDYEVGEKIDHIDGVTIEEAEHMQATRLYQNTARVHFNLHVEREGRFGRRIVYGGHIISLARSLSFNGLANAFSIAAINGGRHTNPSFAGDTIYAWSEILDKMEIPGRDDVGALRVRTVATKDRPCHDFPYRDADGNYDPAVVLDFDYTVLMPRRMAATTTSG</sequence>
<dbReference type="Pfam" id="PF01575">
    <property type="entry name" value="MaoC_dehydratas"/>
    <property type="match status" value="1"/>
</dbReference>
<comment type="caution">
    <text evidence="3">The sequence shown here is derived from an EMBL/GenBank/DDBJ whole genome shotgun (WGS) entry which is preliminary data.</text>
</comment>
<dbReference type="Proteomes" id="UP000243376">
    <property type="component" value="Unassembled WGS sequence"/>
</dbReference>
<protein>
    <recommendedName>
        <fullName evidence="1">Beta-methylmalyl-CoA dehydratase</fullName>
    </recommendedName>
    <alternativeName>
        <fullName evidence="1">2-methylfumaryl-CoA hydratase</fullName>
    </alternativeName>
    <alternativeName>
        <fullName evidence="1">Mesaconyl-CoA hydratase</fullName>
    </alternativeName>
</protein>
<dbReference type="InterPro" id="IPR002539">
    <property type="entry name" value="MaoC-like_dom"/>
</dbReference>
<reference evidence="3 4" key="1">
    <citation type="submission" date="2018-01" db="EMBL/GenBank/DDBJ databases">
        <title>Metagenomic assembled genomes from two thermal pools in the Uzon Caldera, Kamchatka, Russia.</title>
        <authorList>
            <person name="Wilkins L."/>
            <person name="Ettinger C."/>
        </authorList>
    </citation>
    <scope>NUCLEOTIDE SEQUENCE [LARGE SCALE GENOMIC DNA]</scope>
    <source>
        <strain evidence="3">ZAV-02</strain>
    </source>
</reference>
<dbReference type="InterPro" id="IPR052342">
    <property type="entry name" value="MCH/BMMD"/>
</dbReference>